<sequence>MKNFIKKKHKKMSLAIQTPESLISDDFGYTQPKRFNYLDTFSNLSRNTSLTSLKSSSRVSSDYSYRPRDETLKKPDCDGILDNKNSSQIRTVPTLCSSDKLSRCDKSTMKYHKKSESDEFEQFTSPDLHFEAIDSISVNNISDNVYESHTDLNSYQQDEEYENSDDESNTGLSSYFAPIYYGLNSNTFFQPSFDTLFDAEKKARSYTFGFDDFRIKKPSKKTVNNFVRLMQQKRHNTKSP</sequence>
<dbReference type="EMBL" id="CR380951">
    <property type="protein sequence ID" value="CAG58805.1"/>
    <property type="molecule type" value="Genomic_DNA"/>
</dbReference>
<dbReference type="HOGENOM" id="CLU_1156244_0_0_1"/>
<keyword evidence="3" id="KW-1185">Reference proteome</keyword>
<dbReference type="KEGG" id="cgr:2887474"/>
<evidence type="ECO:0000313" key="3">
    <source>
        <dbReference type="Proteomes" id="UP000002428"/>
    </source>
</evidence>
<name>Q6FV58_CANGA</name>
<dbReference type="InParanoid" id="Q6FV58"/>
<reference evidence="2 3" key="1">
    <citation type="journal article" date="2004" name="Nature">
        <title>Genome evolution in yeasts.</title>
        <authorList>
            <consortium name="Genolevures"/>
            <person name="Dujon B."/>
            <person name="Sherman D."/>
            <person name="Fischer G."/>
            <person name="Durrens P."/>
            <person name="Casaregola S."/>
            <person name="Lafontaine I."/>
            <person name="de Montigny J."/>
            <person name="Marck C."/>
            <person name="Neuveglise C."/>
            <person name="Talla E."/>
            <person name="Goffard N."/>
            <person name="Frangeul L."/>
            <person name="Aigle M."/>
            <person name="Anthouard V."/>
            <person name="Babour A."/>
            <person name="Barbe V."/>
            <person name="Barnay S."/>
            <person name="Blanchin S."/>
            <person name="Beckerich J.M."/>
            <person name="Beyne E."/>
            <person name="Bleykasten C."/>
            <person name="Boisrame A."/>
            <person name="Boyer J."/>
            <person name="Cattolico L."/>
            <person name="Confanioleri F."/>
            <person name="de Daruvar A."/>
            <person name="Despons L."/>
            <person name="Fabre E."/>
            <person name="Fairhead C."/>
            <person name="Ferry-Dumazet H."/>
            <person name="Groppi A."/>
            <person name="Hantraye F."/>
            <person name="Hennequin C."/>
            <person name="Jauniaux N."/>
            <person name="Joyet P."/>
            <person name="Kachouri R."/>
            <person name="Kerrest A."/>
            <person name="Koszul R."/>
            <person name="Lemaire M."/>
            <person name="Lesur I."/>
            <person name="Ma L."/>
            <person name="Muller H."/>
            <person name="Nicaud J.M."/>
            <person name="Nikolski M."/>
            <person name="Oztas S."/>
            <person name="Ozier-Kalogeropoulos O."/>
            <person name="Pellenz S."/>
            <person name="Potier S."/>
            <person name="Richard G.F."/>
            <person name="Straub M.L."/>
            <person name="Suleau A."/>
            <person name="Swennene D."/>
            <person name="Tekaia F."/>
            <person name="Wesolowski-Louvel M."/>
            <person name="Westhof E."/>
            <person name="Wirth B."/>
            <person name="Zeniou-Meyer M."/>
            <person name="Zivanovic I."/>
            <person name="Bolotin-Fukuhara M."/>
            <person name="Thierry A."/>
            <person name="Bouchier C."/>
            <person name="Caudron B."/>
            <person name="Scarpelli C."/>
            <person name="Gaillardin C."/>
            <person name="Weissenbach J."/>
            <person name="Wincker P."/>
            <person name="Souciet J.L."/>
        </authorList>
    </citation>
    <scope>NUCLEOTIDE SEQUENCE [LARGE SCALE GENOMIC DNA]</scope>
    <source>
        <strain evidence="3">ATCC 2001 / BCRC 20586 / JCM 3761 / NBRC 0622 / NRRL Y-65 / CBS 138</strain>
    </source>
</reference>
<dbReference type="RefSeq" id="XP_445886.1">
    <property type="nucleotide sequence ID" value="XM_445886.1"/>
</dbReference>
<dbReference type="AlphaFoldDB" id="Q6FV58"/>
<organism evidence="2 3">
    <name type="scientific">Candida glabrata (strain ATCC 2001 / BCRC 20586 / JCM 3761 / NBRC 0622 / NRRL Y-65 / CBS 138)</name>
    <name type="common">Yeast</name>
    <name type="synonym">Nakaseomyces glabratus</name>
    <dbReference type="NCBI Taxonomy" id="284593"/>
    <lineage>
        <taxon>Eukaryota</taxon>
        <taxon>Fungi</taxon>
        <taxon>Dikarya</taxon>
        <taxon>Ascomycota</taxon>
        <taxon>Saccharomycotina</taxon>
        <taxon>Saccharomycetes</taxon>
        <taxon>Saccharomycetales</taxon>
        <taxon>Saccharomycetaceae</taxon>
        <taxon>Nakaseomyces</taxon>
    </lineage>
</organism>
<dbReference type="CGD" id="CAL0128620">
    <property type="gene designation" value="CAGL0E04554g"/>
</dbReference>
<proteinExistence type="predicted"/>
<evidence type="ECO:0000313" key="2">
    <source>
        <dbReference type="EMBL" id="CAG58805.1"/>
    </source>
</evidence>
<dbReference type="Proteomes" id="UP000002428">
    <property type="component" value="Chromosome E"/>
</dbReference>
<gene>
    <name evidence="1 2" type="ordered locus">CAGL0E04554g</name>
</gene>
<protein>
    <submittedName>
        <fullName evidence="2">Uncharacterized protein</fullName>
    </submittedName>
</protein>
<accession>Q6FV58</accession>
<evidence type="ECO:0000313" key="1">
    <source>
        <dbReference type="CGD" id="CAL0128620"/>
    </source>
</evidence>
<dbReference type="VEuPathDB" id="FungiDB:CAGL0E04554g"/>